<dbReference type="NCBIfam" id="TIGR03347">
    <property type="entry name" value="VI_chp_1"/>
    <property type="match status" value="1"/>
</dbReference>
<comment type="caution">
    <text evidence="1">The sequence shown here is derived from an EMBL/GenBank/DDBJ whole genome shotgun (WGS) entry which is preliminary data.</text>
</comment>
<dbReference type="EMBL" id="BAABFO010000032">
    <property type="protein sequence ID" value="GAA4342131.1"/>
    <property type="molecule type" value="Genomic_DNA"/>
</dbReference>
<organism evidence="1 2">
    <name type="scientific">Pigmentiphaga soli</name>
    <dbReference type="NCBI Taxonomy" id="1007095"/>
    <lineage>
        <taxon>Bacteria</taxon>
        <taxon>Pseudomonadati</taxon>
        <taxon>Pseudomonadota</taxon>
        <taxon>Betaproteobacteria</taxon>
        <taxon>Burkholderiales</taxon>
        <taxon>Alcaligenaceae</taxon>
        <taxon>Pigmentiphaga</taxon>
    </lineage>
</organism>
<name>A0ABP8HP27_9BURK</name>
<dbReference type="Pfam" id="PF06996">
    <property type="entry name" value="T6SS_TssG"/>
    <property type="match status" value="1"/>
</dbReference>
<protein>
    <submittedName>
        <fullName evidence="1">Type VI secretion system baseplate subunit TssG</fullName>
    </submittedName>
</protein>
<dbReference type="Proteomes" id="UP001501671">
    <property type="component" value="Unassembled WGS sequence"/>
</dbReference>
<dbReference type="PANTHER" id="PTHR35564:SF4">
    <property type="entry name" value="CYTOPLASMIC PROTEIN"/>
    <property type="match status" value="1"/>
</dbReference>
<sequence length="358" mass="40271">MRDQADPVAPACAGAAALHRYLDRVAAAPYRHDLFQVLRTIEALTPELPRLGQAYRIGDEPIRIGQGAALEFAPSPVSRLQRDGDGRPRLEQAVLGLLGPNGPLPLHLTDFVRERVLHHGDRTLARFLDMLAHRQILLFYRAWAQSQPATGLDRPRDDPYARYVGALIGIGLPELRHRDAVPDYLKLHYAGLFNGAARQPENLAAILSGYFRVPVEIQPYIGHWMRIPRRDRLVLRAPPRGIRRHAMGVWPLGGGALLGRTVWDRQHKFRLQAGPLTLAQYEDFLPGGSALPALVAAVRFYLSQELDWDLRLVLKKDDVPRIRLGQAGRLGYTTWLGRRRVNTDADDLMLDADNRVVR</sequence>
<evidence type="ECO:0000313" key="1">
    <source>
        <dbReference type="EMBL" id="GAA4342131.1"/>
    </source>
</evidence>
<accession>A0ABP8HP27</accession>
<proteinExistence type="predicted"/>
<reference evidence="2" key="1">
    <citation type="journal article" date="2019" name="Int. J. Syst. Evol. Microbiol.">
        <title>The Global Catalogue of Microorganisms (GCM) 10K type strain sequencing project: providing services to taxonomists for standard genome sequencing and annotation.</title>
        <authorList>
            <consortium name="The Broad Institute Genomics Platform"/>
            <consortium name="The Broad Institute Genome Sequencing Center for Infectious Disease"/>
            <person name="Wu L."/>
            <person name="Ma J."/>
        </authorList>
    </citation>
    <scope>NUCLEOTIDE SEQUENCE [LARGE SCALE GENOMIC DNA]</scope>
    <source>
        <strain evidence="2">JCM 17666</strain>
    </source>
</reference>
<dbReference type="RefSeq" id="WP_345252061.1">
    <property type="nucleotide sequence ID" value="NZ_BAABFO010000032.1"/>
</dbReference>
<gene>
    <name evidence="1" type="primary">tssG</name>
    <name evidence="1" type="ORF">GCM10023144_43750</name>
</gene>
<dbReference type="InterPro" id="IPR010732">
    <property type="entry name" value="T6SS_TssG-like"/>
</dbReference>
<keyword evidence="2" id="KW-1185">Reference proteome</keyword>
<evidence type="ECO:0000313" key="2">
    <source>
        <dbReference type="Proteomes" id="UP001501671"/>
    </source>
</evidence>
<dbReference type="PANTHER" id="PTHR35564">
    <property type="match status" value="1"/>
</dbReference>